<reference evidence="2 3" key="1">
    <citation type="submission" date="2019-05" db="EMBL/GenBank/DDBJ databases">
        <title>Another draft genome of Portunus trituberculatus and its Hox gene families provides insights of decapod evolution.</title>
        <authorList>
            <person name="Jeong J.-H."/>
            <person name="Song I."/>
            <person name="Kim S."/>
            <person name="Choi T."/>
            <person name="Kim D."/>
            <person name="Ryu S."/>
            <person name="Kim W."/>
        </authorList>
    </citation>
    <scope>NUCLEOTIDE SEQUENCE [LARGE SCALE GENOMIC DNA]</scope>
    <source>
        <tissue evidence="2">Muscle</tissue>
    </source>
</reference>
<sequence>MSKHSGWSVPSSSSSSSSVSQRINNSTNTQQPSNGNDPPSAFESGTHAQYSSSQQTLLGHLYSQRCLTLTALSHSMQLIFVPGLRGTLRETLLLQKLRSDMASLASAEADTFPADARTESEFYRATEGIFQSNAMLFQLAPQQFCYLLHREYPPSTAREARNHHEPKPARRYKFEVPANLPSLKISSSNPSRFITFFQPAL</sequence>
<feature type="region of interest" description="Disordered" evidence="1">
    <location>
        <begin position="1"/>
        <end position="48"/>
    </location>
</feature>
<keyword evidence="3" id="KW-1185">Reference proteome</keyword>
<name>A0A5B7CNX1_PORTR</name>
<proteinExistence type="predicted"/>
<gene>
    <name evidence="2" type="ORF">E2C01_004083</name>
</gene>
<evidence type="ECO:0000256" key="1">
    <source>
        <dbReference type="SAM" id="MobiDB-lite"/>
    </source>
</evidence>
<protein>
    <submittedName>
        <fullName evidence="2">Uncharacterized protein</fullName>
    </submittedName>
</protein>
<accession>A0A5B7CNX1</accession>
<feature type="compositionally biased region" description="Low complexity" evidence="1">
    <location>
        <begin position="8"/>
        <end position="20"/>
    </location>
</feature>
<organism evidence="2 3">
    <name type="scientific">Portunus trituberculatus</name>
    <name type="common">Swimming crab</name>
    <name type="synonym">Neptunus trituberculatus</name>
    <dbReference type="NCBI Taxonomy" id="210409"/>
    <lineage>
        <taxon>Eukaryota</taxon>
        <taxon>Metazoa</taxon>
        <taxon>Ecdysozoa</taxon>
        <taxon>Arthropoda</taxon>
        <taxon>Crustacea</taxon>
        <taxon>Multicrustacea</taxon>
        <taxon>Malacostraca</taxon>
        <taxon>Eumalacostraca</taxon>
        <taxon>Eucarida</taxon>
        <taxon>Decapoda</taxon>
        <taxon>Pleocyemata</taxon>
        <taxon>Brachyura</taxon>
        <taxon>Eubrachyura</taxon>
        <taxon>Portunoidea</taxon>
        <taxon>Portunidae</taxon>
        <taxon>Portuninae</taxon>
        <taxon>Portunus</taxon>
    </lineage>
</organism>
<dbReference type="EMBL" id="VSRR010000162">
    <property type="protein sequence ID" value="MPC11417.1"/>
    <property type="molecule type" value="Genomic_DNA"/>
</dbReference>
<evidence type="ECO:0000313" key="3">
    <source>
        <dbReference type="Proteomes" id="UP000324222"/>
    </source>
</evidence>
<dbReference type="Proteomes" id="UP000324222">
    <property type="component" value="Unassembled WGS sequence"/>
</dbReference>
<evidence type="ECO:0000313" key="2">
    <source>
        <dbReference type="EMBL" id="MPC11417.1"/>
    </source>
</evidence>
<feature type="compositionally biased region" description="Polar residues" evidence="1">
    <location>
        <begin position="21"/>
        <end position="37"/>
    </location>
</feature>
<dbReference type="AlphaFoldDB" id="A0A5B7CNX1"/>
<comment type="caution">
    <text evidence="2">The sequence shown here is derived from an EMBL/GenBank/DDBJ whole genome shotgun (WGS) entry which is preliminary data.</text>
</comment>